<sequence length="493" mass="57801">MVLYTIYCLQGGLYMKKPFYTEEGLLLMLAILSIFFQPLSILCVIIIIMKIHYNKKMEKQLEETTNNKIKDAQNKLNELDNKILDKQTEDNSLNLKLETIQSKLKDTNMIINKKEDKIKQYEEQFNIMKNFKSYKDLEKELTTYEVGVFKKQYAFEISEEYSVKLKEIQKKQADYIKNGNAIIINLSEFIETLELNKSTRNKFVSSISKLVLRAFNNECDAALSKINSNNITNIRKRIESSFNQINKLSSLFAVSIHSDYLKLKIEELQLAFEYEVKKQEEKEEQKALKEHMREEAKVLKEIEIAKKKIEKEETHFTNALSDVKNKLKNANDTEKENLLKKLEELENKIKEIEENKKDILNREQNTRAGYVYIISNIGSFGENVYKIGMTRRLNPIERISELSSASVPFSFDVHAMIFSEDAPTLENSLHKIFEKYSVNKINLRKEFFRLPLDKIEHEVKKNHNAVVKFTKLAKAEEYRQTLKLEQSEEVESA</sequence>
<evidence type="ECO:0000313" key="5">
    <source>
        <dbReference type="Proteomes" id="UP000473887"/>
    </source>
</evidence>
<keyword evidence="2" id="KW-1133">Transmembrane helix</keyword>
<protein>
    <submittedName>
        <fullName evidence="4">DUF4041 domain-containing protein</fullName>
    </submittedName>
</protein>
<feature type="coiled-coil region" evidence="1">
    <location>
        <begin position="54"/>
        <end position="131"/>
    </location>
</feature>
<organism evidence="4 5">
    <name type="scientific">Clostridium botulinum</name>
    <dbReference type="NCBI Taxonomy" id="1491"/>
    <lineage>
        <taxon>Bacteria</taxon>
        <taxon>Bacillati</taxon>
        <taxon>Bacillota</taxon>
        <taxon>Clostridia</taxon>
        <taxon>Eubacteriales</taxon>
        <taxon>Clostridiaceae</taxon>
        <taxon>Clostridium</taxon>
    </lineage>
</organism>
<keyword evidence="2" id="KW-0472">Membrane</keyword>
<keyword evidence="2" id="KW-0812">Transmembrane</keyword>
<evidence type="ECO:0000313" key="4">
    <source>
        <dbReference type="EMBL" id="NEZ93089.1"/>
    </source>
</evidence>
<dbReference type="SMART" id="SM00974">
    <property type="entry name" value="T5orf172"/>
    <property type="match status" value="1"/>
</dbReference>
<feature type="transmembrane region" description="Helical" evidence="2">
    <location>
        <begin position="25"/>
        <end position="49"/>
    </location>
</feature>
<evidence type="ECO:0000256" key="1">
    <source>
        <dbReference type="SAM" id="Coils"/>
    </source>
</evidence>
<feature type="coiled-coil region" evidence="1">
    <location>
        <begin position="274"/>
        <end position="365"/>
    </location>
</feature>
<dbReference type="InterPro" id="IPR025280">
    <property type="entry name" value="SNIPE"/>
</dbReference>
<dbReference type="Proteomes" id="UP000473887">
    <property type="component" value="Unassembled WGS sequence"/>
</dbReference>
<name>A0A846I4R4_CLOBO</name>
<evidence type="ECO:0000256" key="2">
    <source>
        <dbReference type="SAM" id="Phobius"/>
    </source>
</evidence>
<gene>
    <name evidence="4" type="ORF">EXM69_14335</name>
</gene>
<reference evidence="4 5" key="1">
    <citation type="submission" date="2019-02" db="EMBL/GenBank/DDBJ databases">
        <title>Genome sequencing of Clostridium botulinum clinical isolates.</title>
        <authorList>
            <person name="Brunt J."/>
            <person name="Van Vliet A.H.M."/>
            <person name="Stringer S.C."/>
            <person name="Grant K.A."/>
            <person name="Carter A.C."/>
            <person name="Peck M.W."/>
        </authorList>
    </citation>
    <scope>NUCLEOTIDE SEQUENCE [LARGE SCALE GENOMIC DNA]</scope>
    <source>
        <strain evidence="4 5">H142660711</strain>
    </source>
</reference>
<accession>A0A846I4R4</accession>
<dbReference type="Pfam" id="PF13455">
    <property type="entry name" value="MUG113"/>
    <property type="match status" value="1"/>
</dbReference>
<dbReference type="EMBL" id="SGKC01000031">
    <property type="protein sequence ID" value="NEZ93089.1"/>
    <property type="molecule type" value="Genomic_DNA"/>
</dbReference>
<comment type="caution">
    <text evidence="4">The sequence shown here is derived from an EMBL/GenBank/DDBJ whole genome shotgun (WGS) entry which is preliminary data.</text>
</comment>
<dbReference type="InterPro" id="IPR018306">
    <property type="entry name" value="Phage_T5_Orf172_DNA-bd"/>
</dbReference>
<dbReference type="Pfam" id="PF13250">
    <property type="entry name" value="SNIPE"/>
    <property type="match status" value="1"/>
</dbReference>
<proteinExistence type="predicted"/>
<dbReference type="AlphaFoldDB" id="A0A846I4R4"/>
<evidence type="ECO:0000259" key="3">
    <source>
        <dbReference type="SMART" id="SM00974"/>
    </source>
</evidence>
<feature type="domain" description="Bacteriophage T5 Orf172 DNA-binding" evidence="3">
    <location>
        <begin position="379"/>
        <end position="462"/>
    </location>
</feature>
<keyword evidence="1" id="KW-0175">Coiled coil</keyword>